<dbReference type="InterPro" id="IPR013783">
    <property type="entry name" value="Ig-like_fold"/>
</dbReference>
<name>A0A1I2G4D0_9BACT</name>
<dbReference type="SUPFAM" id="SSF49785">
    <property type="entry name" value="Galactose-binding domain-like"/>
    <property type="match status" value="1"/>
</dbReference>
<dbReference type="EMBL" id="FONW01000002">
    <property type="protein sequence ID" value="SFF11840.1"/>
    <property type="molecule type" value="Genomic_DNA"/>
</dbReference>
<dbReference type="PANTHER" id="PTHR43739">
    <property type="entry name" value="XYLOGLUCANASE (EUROFUNG)"/>
    <property type="match status" value="1"/>
</dbReference>
<dbReference type="Gene3D" id="2.60.40.10">
    <property type="entry name" value="Immunoglobulins"/>
    <property type="match status" value="1"/>
</dbReference>
<accession>A0A1I2G4D0</accession>
<dbReference type="STRING" id="655355.SAMN05216283_102728"/>
<dbReference type="Gene3D" id="2.130.10.10">
    <property type="entry name" value="YVTN repeat-like/Quinoprotein amine dehydrogenase"/>
    <property type="match status" value="4"/>
</dbReference>
<dbReference type="Pfam" id="PF00754">
    <property type="entry name" value="F5_F8_type_C"/>
    <property type="match status" value="1"/>
</dbReference>
<keyword evidence="4" id="KW-1185">Reference proteome</keyword>
<keyword evidence="1" id="KW-0472">Membrane</keyword>
<dbReference type="Pfam" id="PF18962">
    <property type="entry name" value="Por_Secre_tail"/>
    <property type="match status" value="1"/>
</dbReference>
<organism evidence="3 4">
    <name type="scientific">Sunxiuqinia elliptica</name>
    <dbReference type="NCBI Taxonomy" id="655355"/>
    <lineage>
        <taxon>Bacteria</taxon>
        <taxon>Pseudomonadati</taxon>
        <taxon>Bacteroidota</taxon>
        <taxon>Bacteroidia</taxon>
        <taxon>Marinilabiliales</taxon>
        <taxon>Prolixibacteraceae</taxon>
        <taxon>Sunxiuqinia</taxon>
    </lineage>
</organism>
<dbReference type="PANTHER" id="PTHR43739:SF5">
    <property type="entry name" value="EXO-ALPHA-SIALIDASE"/>
    <property type="match status" value="1"/>
</dbReference>
<dbReference type="Gene3D" id="2.60.120.260">
    <property type="entry name" value="Galactose-binding domain-like"/>
    <property type="match status" value="1"/>
</dbReference>
<dbReference type="InterPro" id="IPR000421">
    <property type="entry name" value="FA58C"/>
</dbReference>
<dbReference type="PROSITE" id="PS50022">
    <property type="entry name" value="FA58C_3"/>
    <property type="match status" value="1"/>
</dbReference>
<reference evidence="3 4" key="1">
    <citation type="submission" date="2016-10" db="EMBL/GenBank/DDBJ databases">
        <authorList>
            <person name="de Groot N.N."/>
        </authorList>
    </citation>
    <scope>NUCLEOTIDE SEQUENCE [LARGE SCALE GENOMIC DNA]</scope>
    <source>
        <strain evidence="3 4">CGMCC 1.9156</strain>
    </source>
</reference>
<evidence type="ECO:0000259" key="2">
    <source>
        <dbReference type="PROSITE" id="PS50022"/>
    </source>
</evidence>
<feature type="domain" description="F5/8 type C" evidence="2">
    <location>
        <begin position="907"/>
        <end position="1055"/>
    </location>
</feature>
<dbReference type="InterPro" id="IPR026444">
    <property type="entry name" value="Secre_tail"/>
</dbReference>
<evidence type="ECO:0000313" key="4">
    <source>
        <dbReference type="Proteomes" id="UP000198964"/>
    </source>
</evidence>
<dbReference type="InterPro" id="IPR035986">
    <property type="entry name" value="PKD_dom_sf"/>
</dbReference>
<proteinExistence type="predicted"/>
<dbReference type="InterPro" id="IPR052025">
    <property type="entry name" value="Xyloglucanase_GH74"/>
</dbReference>
<dbReference type="NCBIfam" id="TIGR04183">
    <property type="entry name" value="Por_Secre_tail"/>
    <property type="match status" value="1"/>
</dbReference>
<dbReference type="Proteomes" id="UP000198964">
    <property type="component" value="Unassembled WGS sequence"/>
</dbReference>
<dbReference type="RefSeq" id="WP_170846897.1">
    <property type="nucleotide sequence ID" value="NZ_FONW01000002.1"/>
</dbReference>
<sequence length="1150" mass="128162">MFKQAKIRYLKLILIIESILLVNISTFAQTAYTPYDELPGITKSYKPAYDDSYPEWAKMLYRYPINYYELNRAYNDYKRLNGKEKSPIIRFYKIWRQVVEPYVENDGTITLPDIGKLRENLYLLQTQKPTHLKSAPKSNADWTFLGPKETWWKSANSSQRVPVPWQANVYSFDVTPANPDILYCGTETGYVNKTTDKGLTWELVGKDYVFGNGIKAIAIHPENTDTVYVSAAKQIHITNDGGQSWMPALSSQNLFSANRLKIDYNNPSKIVAAADEGVYVSTDKGLSWSKKSSAIVYDIEIKPDDSNVIYAITIDGSSYALIYSSDGGNSFKQMNSFPKVDIKAGAMLAVTPDNPNALYAVMLSTDRIPYLYKGLHDGSKYTWTLLATGKTTAFGMDNGQGYFDLVLEVSPNDEDVIFAGTTTLFKSTNGGVTFEKTGGYSGTFRIHPDIQDMKILPNDETWIATDGGMNFSNDVFTSPSSHSARLQGIIGSQFWGFDQGWNEDIIVGGRYHNGNTAMSEGYGDKALRMGGAESATGWVLKGKSRHVVFKDLGNGFILPKTADEIEEGRFLFTKHPNMDEYGQKRSNVIIHPNYYDVIYLGEGTGLWRSPDGGINFDLLHDFGEKVRYLQISHKNPDVLYVDIVNQGLYQSTDGGVTWEHKPALTSGMYGNNYWKGKLFFVISPYDENVIYACQQNGGRVAEGGKVFKSTDGGDTWIDWSGNIRGKATKTLAIQPTKSGEDLVYLFVTSSAGKTTPAEVYYRKESDVVWIDFSKGFPLAFTVNLGIPFFRDAKMRVGGNGGVWESPLQEPEFDPVISPVCQTPIIRNMNDTVYFNDYSILNHSGATWLWEFNPAPLYINDANSHNPKAVFDKGVYDVTMNVTQNGKTFTKTVESMLTVKEAPSIYDCTNPGIVPTEKISLMYVDSEETKASRSLVATNAIDGDISTIWHTEWVSSNPVHPHEIQLDLGDQYNLKKIEYYPRQDLQNGRIKDYELYVTSDKNNWGSAISKGTFPNSNAPQTIKIEGLTGRYVKLVANSAADGNPHTSVAELVFTGCLPSTTGVEVQKYSNDIKAYPIPTSGKINLSVLSGNSFKSLEYQVYSIDGQVVKNGTVSGYSEQLSIDLSQQESGLYLLHLEDEAGTVYRLKVVKQ</sequence>
<dbReference type="InterPro" id="IPR015943">
    <property type="entry name" value="WD40/YVTN_repeat-like_dom_sf"/>
</dbReference>
<dbReference type="SUPFAM" id="SSF49299">
    <property type="entry name" value="PKD domain"/>
    <property type="match status" value="1"/>
</dbReference>
<evidence type="ECO:0000256" key="1">
    <source>
        <dbReference type="SAM" id="Phobius"/>
    </source>
</evidence>
<evidence type="ECO:0000313" key="3">
    <source>
        <dbReference type="EMBL" id="SFF11840.1"/>
    </source>
</evidence>
<dbReference type="SUPFAM" id="SSF110296">
    <property type="entry name" value="Oligoxyloglucan reducing end-specific cellobiohydrolase"/>
    <property type="match status" value="2"/>
</dbReference>
<keyword evidence="1" id="KW-1133">Transmembrane helix</keyword>
<feature type="transmembrane region" description="Helical" evidence="1">
    <location>
        <begin position="12"/>
        <end position="32"/>
    </location>
</feature>
<dbReference type="InterPro" id="IPR008979">
    <property type="entry name" value="Galactose-bd-like_sf"/>
</dbReference>
<keyword evidence="1" id="KW-0812">Transmembrane</keyword>
<protein>
    <submittedName>
        <fullName evidence="3">Por secretion system C-terminal sorting domain-containing protein</fullName>
    </submittedName>
</protein>
<gene>
    <name evidence="3" type="ORF">SAMN05216283_102728</name>
</gene>
<dbReference type="GO" id="GO:0010411">
    <property type="term" value="P:xyloglucan metabolic process"/>
    <property type="evidence" value="ECO:0007669"/>
    <property type="project" value="TreeGrafter"/>
</dbReference>
<dbReference type="AlphaFoldDB" id="A0A1I2G4D0"/>